<feature type="compositionally biased region" description="Polar residues" evidence="5">
    <location>
        <begin position="11"/>
        <end position="20"/>
    </location>
</feature>
<evidence type="ECO:0000256" key="4">
    <source>
        <dbReference type="ARBA" id="ARBA00044936"/>
    </source>
</evidence>
<dbReference type="PANTHER" id="PTHR35798">
    <property type="entry name" value="CELL DIVISION PROTEIN SEPF"/>
    <property type="match status" value="1"/>
</dbReference>
<comment type="function">
    <text evidence="4">Cell division protein that is part of the divisome complex and is recruited early to the Z-ring. Probably stimulates Z-ring formation, perhaps through the cross-linking of FtsZ protofilaments. Its function overlaps with FtsA.</text>
</comment>
<evidence type="ECO:0000313" key="6">
    <source>
        <dbReference type="EMBL" id="AXK51293.1"/>
    </source>
</evidence>
<reference evidence="6 7" key="1">
    <citation type="submission" date="2018-07" db="EMBL/GenBank/DDBJ databases">
        <title>Complete genome sequence of Spiroplasma alleghenense PLHS-1 (ATCC 51752).</title>
        <authorList>
            <person name="Chou L."/>
            <person name="Lee T.-Y."/>
            <person name="Tsai Y.-M."/>
            <person name="Kuo C.-H."/>
        </authorList>
    </citation>
    <scope>NUCLEOTIDE SEQUENCE [LARGE SCALE GENOMIC DNA]</scope>
    <source>
        <strain evidence="6 7">PLHS-1</strain>
    </source>
</reference>
<dbReference type="PANTHER" id="PTHR35798:SF1">
    <property type="entry name" value="CELL DIVISION PROTEIN SEPF"/>
    <property type="match status" value="1"/>
</dbReference>
<dbReference type="OrthoDB" id="389747at2"/>
<evidence type="ECO:0000313" key="7">
    <source>
        <dbReference type="Proteomes" id="UP000254792"/>
    </source>
</evidence>
<organism evidence="6 7">
    <name type="scientific">Spiroplasma alleghenense</name>
    <dbReference type="NCBI Taxonomy" id="216931"/>
    <lineage>
        <taxon>Bacteria</taxon>
        <taxon>Bacillati</taxon>
        <taxon>Mycoplasmatota</taxon>
        <taxon>Mollicutes</taxon>
        <taxon>Entomoplasmatales</taxon>
        <taxon>Spiroplasmataceae</taxon>
        <taxon>Spiroplasma</taxon>
    </lineage>
</organism>
<proteinExistence type="predicted"/>
<protein>
    <recommendedName>
        <fullName evidence="8">Cell division protein SepF</fullName>
    </recommendedName>
</protein>
<evidence type="ECO:0000256" key="3">
    <source>
        <dbReference type="ARBA" id="ARBA00023306"/>
    </source>
</evidence>
<dbReference type="KEGG" id="salx:SALLE_v1c06210"/>
<feature type="region of interest" description="Disordered" evidence="5">
    <location>
        <begin position="1"/>
        <end position="27"/>
    </location>
</feature>
<dbReference type="InterPro" id="IPR023052">
    <property type="entry name" value="Cell_div_SepF"/>
</dbReference>
<name>A0A345Z3W4_9MOLU</name>
<dbReference type="EMBL" id="CP031376">
    <property type="protein sequence ID" value="AXK51293.1"/>
    <property type="molecule type" value="Genomic_DNA"/>
</dbReference>
<accession>A0A345Z3W4</accession>
<dbReference type="RefSeq" id="WP_115558197.1">
    <property type="nucleotide sequence ID" value="NZ_CP031376.1"/>
</dbReference>
<evidence type="ECO:0000256" key="2">
    <source>
        <dbReference type="ARBA" id="ARBA00023210"/>
    </source>
</evidence>
<gene>
    <name evidence="6" type="ORF">SALLE_v1c06210</name>
</gene>
<keyword evidence="1" id="KW-0132">Cell division</keyword>
<keyword evidence="7" id="KW-1185">Reference proteome</keyword>
<dbReference type="Gene3D" id="3.30.110.150">
    <property type="entry name" value="SepF-like protein"/>
    <property type="match status" value="1"/>
</dbReference>
<dbReference type="AlphaFoldDB" id="A0A345Z3W4"/>
<sequence length="113" mass="13242">MGWRKDKKAEANNQIENKSAYQPPHERPLNSRFSFENEVFDISHTTHFEPNSYSEIQEVADALIRFRKATVSFAKLTAQDKVRVIDFLTGVMYGLDGDYRKLDNKVYQFILQH</sequence>
<dbReference type="InterPro" id="IPR007561">
    <property type="entry name" value="Cell_div_SepF/SepF-rel"/>
</dbReference>
<dbReference type="Pfam" id="PF04472">
    <property type="entry name" value="SepF"/>
    <property type="match status" value="1"/>
</dbReference>
<keyword evidence="3" id="KW-0131">Cell cycle</keyword>
<dbReference type="InterPro" id="IPR038594">
    <property type="entry name" value="SepF-like_sf"/>
</dbReference>
<keyword evidence="2" id="KW-0717">Septation</keyword>
<evidence type="ECO:0000256" key="1">
    <source>
        <dbReference type="ARBA" id="ARBA00022618"/>
    </source>
</evidence>
<evidence type="ECO:0008006" key="8">
    <source>
        <dbReference type="Google" id="ProtNLM"/>
    </source>
</evidence>
<dbReference type="Proteomes" id="UP000254792">
    <property type="component" value="Chromosome"/>
</dbReference>
<evidence type="ECO:0000256" key="5">
    <source>
        <dbReference type="SAM" id="MobiDB-lite"/>
    </source>
</evidence>
<dbReference type="GO" id="GO:0000917">
    <property type="term" value="P:division septum assembly"/>
    <property type="evidence" value="ECO:0007669"/>
    <property type="project" value="UniProtKB-KW"/>
</dbReference>